<dbReference type="EMBL" id="BEXD01000002">
    <property type="protein sequence ID" value="GBB83234.1"/>
    <property type="molecule type" value="Genomic_DNA"/>
</dbReference>
<protein>
    <submittedName>
        <fullName evidence="1">Uncharacterized protein</fullName>
    </submittedName>
</protein>
<organism evidence="1 2">
    <name type="scientific">Rhizophagus clarus</name>
    <dbReference type="NCBI Taxonomy" id="94130"/>
    <lineage>
        <taxon>Eukaryota</taxon>
        <taxon>Fungi</taxon>
        <taxon>Fungi incertae sedis</taxon>
        <taxon>Mucoromycota</taxon>
        <taxon>Glomeromycotina</taxon>
        <taxon>Glomeromycetes</taxon>
        <taxon>Glomerales</taxon>
        <taxon>Glomeraceae</taxon>
        <taxon>Rhizophagus</taxon>
    </lineage>
</organism>
<sequence length="112" mass="12956">MNTSSNQSLFKNFLPLKISNLRKIFFFSSTNELLSSTIFGNYAKLNIEVDILIQNIYYLNPYILYRPQRDSRCSVRRTNPEVKEEELRDYYLKSGIGNLMSHTSISAPPLGP</sequence>
<keyword evidence="2" id="KW-1185">Reference proteome</keyword>
<dbReference type="Proteomes" id="UP000247702">
    <property type="component" value="Unassembled WGS sequence"/>
</dbReference>
<gene>
    <name evidence="1" type="ORF">RclHR1_00100038</name>
</gene>
<proteinExistence type="predicted"/>
<comment type="caution">
    <text evidence="1">The sequence shown here is derived from an EMBL/GenBank/DDBJ whole genome shotgun (WGS) entry which is preliminary data.</text>
</comment>
<reference evidence="1 2" key="1">
    <citation type="submission" date="2017-11" db="EMBL/GenBank/DDBJ databases">
        <title>The genome of Rhizophagus clarus HR1 reveals common genetic basis of auxotrophy among arbuscular mycorrhizal fungi.</title>
        <authorList>
            <person name="Kobayashi Y."/>
        </authorList>
    </citation>
    <scope>NUCLEOTIDE SEQUENCE [LARGE SCALE GENOMIC DNA]</scope>
    <source>
        <strain evidence="1 2">HR1</strain>
    </source>
</reference>
<name>A0A2Z6QEF9_9GLOM</name>
<accession>A0A2Z6QEF9</accession>
<evidence type="ECO:0000313" key="1">
    <source>
        <dbReference type="EMBL" id="GBB83234.1"/>
    </source>
</evidence>
<dbReference type="AlphaFoldDB" id="A0A2Z6QEF9"/>
<evidence type="ECO:0000313" key="2">
    <source>
        <dbReference type="Proteomes" id="UP000247702"/>
    </source>
</evidence>